<dbReference type="Pfam" id="PF00534">
    <property type="entry name" value="Glycos_transf_1"/>
    <property type="match status" value="1"/>
</dbReference>
<gene>
    <name evidence="2" type="ORF">IQ249_12990</name>
</gene>
<dbReference type="AlphaFoldDB" id="A0A8J7DZV1"/>
<comment type="caution">
    <text evidence="2">The sequence shown here is derived from an EMBL/GenBank/DDBJ whole genome shotgun (WGS) entry which is preliminary data.</text>
</comment>
<proteinExistence type="predicted"/>
<feature type="domain" description="Glycosyl transferase family 1" evidence="1">
    <location>
        <begin position="222"/>
        <end position="381"/>
    </location>
</feature>
<protein>
    <submittedName>
        <fullName evidence="2">Glycosyltransferase</fullName>
    </submittedName>
</protein>
<dbReference type="InterPro" id="IPR001296">
    <property type="entry name" value="Glyco_trans_1"/>
</dbReference>
<evidence type="ECO:0000313" key="2">
    <source>
        <dbReference type="EMBL" id="MBE9116816.1"/>
    </source>
</evidence>
<sequence>MKILLSCFACEPGQGSEEGVGWNVTLQSARYNEVWVITREFYRPAIEEAMSRNPIANLHFIYVEPLGWKENFKGRQGGLQLHYYLWQILAYRAAKKLHKQVNLDVVRHVTYVKFWSPSLVSLLPVPFIWGPIGGGESAPKPFWRDFSWKGKLYEFARDVAQRMGELDPFTRLTARRSVFTPVTTQDTAKRVRPMGAKNVEIYSEAGLSKDVIDALGQYPLPQGDPIRFISMGRLLHWKGYHLSVRAFAQANLPNAEYWVLGDGPERERLEEMAKELGCADKIKFWGRVPRTETLNKLGKSHVLVHPSLHDSGGWTCLEGMAAGRPILCLALGGPDTQVTEETGIKIPAKNPDQAVREMAEAMVRLAKDAPLREKLGAGGQKRVREVYDWDAKGDFFAQLYKKVCSGNW</sequence>
<keyword evidence="3" id="KW-1185">Reference proteome</keyword>
<organism evidence="2 3">
    <name type="scientific">Lusitaniella coriacea LEGE 07157</name>
    <dbReference type="NCBI Taxonomy" id="945747"/>
    <lineage>
        <taxon>Bacteria</taxon>
        <taxon>Bacillati</taxon>
        <taxon>Cyanobacteriota</taxon>
        <taxon>Cyanophyceae</taxon>
        <taxon>Spirulinales</taxon>
        <taxon>Lusitaniellaceae</taxon>
        <taxon>Lusitaniella</taxon>
    </lineage>
</organism>
<evidence type="ECO:0000313" key="3">
    <source>
        <dbReference type="Proteomes" id="UP000654482"/>
    </source>
</evidence>
<dbReference type="CDD" id="cd03801">
    <property type="entry name" value="GT4_PimA-like"/>
    <property type="match status" value="1"/>
</dbReference>
<dbReference type="GO" id="GO:0016757">
    <property type="term" value="F:glycosyltransferase activity"/>
    <property type="evidence" value="ECO:0007669"/>
    <property type="project" value="InterPro"/>
</dbReference>
<dbReference type="Proteomes" id="UP000654482">
    <property type="component" value="Unassembled WGS sequence"/>
</dbReference>
<evidence type="ECO:0000259" key="1">
    <source>
        <dbReference type="Pfam" id="PF00534"/>
    </source>
</evidence>
<dbReference type="PANTHER" id="PTHR12526">
    <property type="entry name" value="GLYCOSYLTRANSFERASE"/>
    <property type="match status" value="1"/>
</dbReference>
<dbReference type="SUPFAM" id="SSF53756">
    <property type="entry name" value="UDP-Glycosyltransferase/glycogen phosphorylase"/>
    <property type="match status" value="1"/>
</dbReference>
<dbReference type="EMBL" id="JADEWZ010000017">
    <property type="protein sequence ID" value="MBE9116816.1"/>
    <property type="molecule type" value="Genomic_DNA"/>
</dbReference>
<dbReference type="PANTHER" id="PTHR12526:SF584">
    <property type="entry name" value="GLYCOSYLTRANSFERASE"/>
    <property type="match status" value="1"/>
</dbReference>
<reference evidence="2" key="1">
    <citation type="submission" date="2020-10" db="EMBL/GenBank/DDBJ databases">
        <authorList>
            <person name="Castelo-Branco R."/>
            <person name="Eusebio N."/>
            <person name="Adriana R."/>
            <person name="Vieira A."/>
            <person name="Brugerolle De Fraissinette N."/>
            <person name="Rezende De Castro R."/>
            <person name="Schneider M.P."/>
            <person name="Vasconcelos V."/>
            <person name="Leao P.N."/>
        </authorList>
    </citation>
    <scope>NUCLEOTIDE SEQUENCE</scope>
    <source>
        <strain evidence="2">LEGE 07157</strain>
    </source>
</reference>
<name>A0A8J7DZV1_9CYAN</name>
<accession>A0A8J7DZV1</accession>
<dbReference type="Gene3D" id="3.40.50.2000">
    <property type="entry name" value="Glycogen Phosphorylase B"/>
    <property type="match status" value="2"/>
</dbReference>
<dbReference type="RefSeq" id="WP_194029904.1">
    <property type="nucleotide sequence ID" value="NZ_JADEWZ010000017.1"/>
</dbReference>